<organism evidence="2 3">
    <name type="scientific">Halapricum desulfuricans</name>
    <dbReference type="NCBI Taxonomy" id="2841257"/>
    <lineage>
        <taxon>Archaea</taxon>
        <taxon>Methanobacteriati</taxon>
        <taxon>Methanobacteriota</taxon>
        <taxon>Stenosarchaea group</taxon>
        <taxon>Halobacteria</taxon>
        <taxon>Halobacteriales</taxon>
        <taxon>Haloarculaceae</taxon>
        <taxon>Halapricum</taxon>
    </lineage>
</organism>
<dbReference type="PROSITE" id="PS51257">
    <property type="entry name" value="PROKAR_LIPOPROTEIN"/>
    <property type="match status" value="1"/>
</dbReference>
<evidence type="ECO:0000313" key="3">
    <source>
        <dbReference type="Proteomes" id="UP000663525"/>
    </source>
</evidence>
<dbReference type="RefSeq" id="WP_229114898.1">
    <property type="nucleotide sequence ID" value="NZ_CP064787.1"/>
</dbReference>
<dbReference type="Proteomes" id="UP000663525">
    <property type="component" value="Chromosome"/>
</dbReference>
<gene>
    <name evidence="2" type="ORF">HSR121_0835</name>
</gene>
<dbReference type="AlphaFoldDB" id="A0A897MXL2"/>
<reference evidence="2" key="1">
    <citation type="submission" date="2020-11" db="EMBL/GenBank/DDBJ databases">
        <title>Carbohydrate-dependent, anaerobic sulfur respiration: A novel catabolism in halophilic archaea.</title>
        <authorList>
            <person name="Sorokin D.Y."/>
            <person name="Messina E."/>
            <person name="Smedile F."/>
            <person name="La Cono V."/>
            <person name="Hallsworth J.E."/>
            <person name="Yakimov M.M."/>
        </authorList>
    </citation>
    <scope>NUCLEOTIDE SEQUENCE</scope>
    <source>
        <strain evidence="2">HSR12-1</strain>
    </source>
</reference>
<evidence type="ECO:0000313" key="2">
    <source>
        <dbReference type="EMBL" id="QSG05187.1"/>
    </source>
</evidence>
<proteinExistence type="predicted"/>
<accession>A0A897MXL2</accession>
<protein>
    <submittedName>
        <fullName evidence="2">Uncharacterized protein</fullName>
    </submittedName>
</protein>
<name>A0A897MXL2_9EURY</name>
<evidence type="ECO:0000256" key="1">
    <source>
        <dbReference type="SAM" id="MobiDB-lite"/>
    </source>
</evidence>
<sequence>MPELTRRRALLAATSGIAALAGCTDEDDNLPTDSRKEKRLIEDYDVRHVRDDDGAGLFASGDELPTVSDDERRRYAHTDQAVLVTEDDVSALTFGASPEAARLRTFVRETDFDSSSLYLLGMTVGACYEVRLQSVAVERDELDDGDLHPHADFCRTYRPADVECDADERHTVGVAIRLPVAAEQSTGHGSGMSSSCRPQSRSAVFDATVTPATGGDDE</sequence>
<dbReference type="GeneID" id="68854469"/>
<feature type="compositionally biased region" description="Polar residues" evidence="1">
    <location>
        <begin position="183"/>
        <end position="202"/>
    </location>
</feature>
<dbReference type="EMBL" id="CP064787">
    <property type="protein sequence ID" value="QSG05187.1"/>
    <property type="molecule type" value="Genomic_DNA"/>
</dbReference>
<feature type="region of interest" description="Disordered" evidence="1">
    <location>
        <begin position="183"/>
        <end position="218"/>
    </location>
</feature>